<reference evidence="2 3" key="1">
    <citation type="submission" date="2015-12" db="EMBL/GenBank/DDBJ databases">
        <title>The genome of Folsomia candida.</title>
        <authorList>
            <person name="Faddeeva A."/>
            <person name="Derks M.F."/>
            <person name="Anvar Y."/>
            <person name="Smit S."/>
            <person name="Van Straalen N."/>
            <person name="Roelofs D."/>
        </authorList>
    </citation>
    <scope>NUCLEOTIDE SEQUENCE [LARGE SCALE GENOMIC DNA]</scope>
    <source>
        <strain evidence="2 3">VU population</strain>
        <tissue evidence="2">Whole body</tissue>
    </source>
</reference>
<comment type="caution">
    <text evidence="2">The sequence shown here is derived from an EMBL/GenBank/DDBJ whole genome shotgun (WGS) entry which is preliminary data.</text>
</comment>
<accession>A0A226EEQ2</accession>
<feature type="region of interest" description="Disordered" evidence="1">
    <location>
        <begin position="1"/>
        <end position="43"/>
    </location>
</feature>
<dbReference type="OrthoDB" id="8185397at2759"/>
<feature type="compositionally biased region" description="Gly residues" evidence="1">
    <location>
        <begin position="1"/>
        <end position="19"/>
    </location>
</feature>
<organism evidence="2 3">
    <name type="scientific">Folsomia candida</name>
    <name type="common">Springtail</name>
    <dbReference type="NCBI Taxonomy" id="158441"/>
    <lineage>
        <taxon>Eukaryota</taxon>
        <taxon>Metazoa</taxon>
        <taxon>Ecdysozoa</taxon>
        <taxon>Arthropoda</taxon>
        <taxon>Hexapoda</taxon>
        <taxon>Collembola</taxon>
        <taxon>Entomobryomorpha</taxon>
        <taxon>Isotomoidea</taxon>
        <taxon>Isotomidae</taxon>
        <taxon>Proisotominae</taxon>
        <taxon>Folsomia</taxon>
    </lineage>
</organism>
<proteinExistence type="predicted"/>
<protein>
    <submittedName>
        <fullName evidence="2">Uncharacterized protein</fullName>
    </submittedName>
</protein>
<name>A0A226EEQ2_FOLCA</name>
<feature type="compositionally biased region" description="Gly residues" evidence="1">
    <location>
        <begin position="100"/>
        <end position="111"/>
    </location>
</feature>
<feature type="compositionally biased region" description="Low complexity" evidence="1">
    <location>
        <begin position="162"/>
        <end position="173"/>
    </location>
</feature>
<gene>
    <name evidence="2" type="ORF">Fcan01_09988</name>
</gene>
<evidence type="ECO:0000313" key="2">
    <source>
        <dbReference type="EMBL" id="OXA55547.1"/>
    </source>
</evidence>
<dbReference type="AlphaFoldDB" id="A0A226EEQ2"/>
<evidence type="ECO:0000256" key="1">
    <source>
        <dbReference type="SAM" id="MobiDB-lite"/>
    </source>
</evidence>
<dbReference type="EMBL" id="LNIX01000004">
    <property type="protein sequence ID" value="OXA55547.1"/>
    <property type="molecule type" value="Genomic_DNA"/>
</dbReference>
<keyword evidence="3" id="KW-1185">Reference proteome</keyword>
<dbReference type="Proteomes" id="UP000198287">
    <property type="component" value="Unassembled WGS sequence"/>
</dbReference>
<feature type="region of interest" description="Disordered" evidence="1">
    <location>
        <begin position="66"/>
        <end position="188"/>
    </location>
</feature>
<feature type="compositionally biased region" description="Basic and acidic residues" evidence="1">
    <location>
        <begin position="139"/>
        <end position="152"/>
    </location>
</feature>
<sequence>MSNKTGGGGSVSGRRGGGASSKMSVGYGGATTPQSGGRDSHFKVLETDSKYGMLMWQSKLQEKLLKEQKEKKQSDLASAMRRKSDEDYQAQAKASRTGPLRGGGSGGGGASGSYNTFRPSKDNGMVPDPRVNFSSESPNEFRIEISREEDTPTSRGAKGTRRTNNPLTTTTPTHFISARSPQSQDPSEKFVSADSVNEFTSNFAQSNFYEDIHHTQTGGGAQSDFVKSNEHMNNSDGGNKYNPRGNNTDAQYEWVVPTDSADDNQVRQGQGGGGTRYHAETYHHQNQYRRDLVPDLDKNNGTMLPKIEKVFTRGRPSGGQMPKLSNSISYDSLTKPNHHHQGQTTPAAGITSTPYNFSSNLAFFGLMGFGGGTGAGAPRRSPSGRLMTNLQGHPEIRYHQKDTRGFDQTLRYMMDKERISQYKEDLDKQVLENARQKVRVGSIPMIKIMSSHESNQNLATNETDDDLRRFSRGSNNGVELAPLIRKYKSLPKLNALSSTDVTKQFSSPRRGDQNCLSPEPEEIAKGLSIQLAEKQKMYQITQENERLAAEKHFNTWDSFWGRPGCGAPMVHYRNSRIGQSTPSLASSRTDLFKALHMTHQNKPKEK</sequence>
<evidence type="ECO:0000313" key="3">
    <source>
        <dbReference type="Proteomes" id="UP000198287"/>
    </source>
</evidence>